<dbReference type="Pfam" id="PF04146">
    <property type="entry name" value="YTH"/>
    <property type="match status" value="1"/>
</dbReference>
<dbReference type="CDD" id="cd21134">
    <property type="entry name" value="YTH"/>
    <property type="match status" value="1"/>
</dbReference>
<dbReference type="OrthoDB" id="306690at2759"/>
<comment type="caution">
    <text evidence="3">The sequence shown here is derived from an EMBL/GenBank/DDBJ whole genome shotgun (WGS) entry which is preliminary data.</text>
</comment>
<dbReference type="GO" id="GO:0003729">
    <property type="term" value="F:mRNA binding"/>
    <property type="evidence" value="ECO:0007669"/>
    <property type="project" value="TreeGrafter"/>
</dbReference>
<feature type="region of interest" description="Disordered" evidence="1">
    <location>
        <begin position="223"/>
        <end position="396"/>
    </location>
</feature>
<dbReference type="GO" id="GO:0061157">
    <property type="term" value="P:mRNA destabilization"/>
    <property type="evidence" value="ECO:0007669"/>
    <property type="project" value="TreeGrafter"/>
</dbReference>
<feature type="compositionally biased region" description="Polar residues" evidence="1">
    <location>
        <begin position="84"/>
        <end position="95"/>
    </location>
</feature>
<gene>
    <name evidence="3" type="ORF">M231_00424</name>
</gene>
<evidence type="ECO:0000256" key="1">
    <source>
        <dbReference type="SAM" id="MobiDB-lite"/>
    </source>
</evidence>
<proteinExistence type="predicted"/>
<dbReference type="Proteomes" id="UP000289152">
    <property type="component" value="Unassembled WGS sequence"/>
</dbReference>
<feature type="region of interest" description="Disordered" evidence="1">
    <location>
        <begin position="437"/>
        <end position="479"/>
    </location>
</feature>
<protein>
    <recommendedName>
        <fullName evidence="2">YTH domain-containing protein</fullName>
    </recommendedName>
</protein>
<evidence type="ECO:0000313" key="3">
    <source>
        <dbReference type="EMBL" id="RXK42434.1"/>
    </source>
</evidence>
<reference evidence="3 4" key="1">
    <citation type="submission" date="2016-06" db="EMBL/GenBank/DDBJ databases">
        <title>Evolution of pathogenesis and genome organization in the Tremellales.</title>
        <authorList>
            <person name="Cuomo C."/>
            <person name="Litvintseva A."/>
            <person name="Heitman J."/>
            <person name="Chen Y."/>
            <person name="Sun S."/>
            <person name="Springer D."/>
            <person name="Dromer F."/>
            <person name="Young S."/>
            <person name="Zeng Q."/>
            <person name="Chapman S."/>
            <person name="Gujja S."/>
            <person name="Saif S."/>
            <person name="Birren B."/>
        </authorList>
    </citation>
    <scope>NUCLEOTIDE SEQUENCE [LARGE SCALE GENOMIC DNA]</scope>
    <source>
        <strain evidence="3 4">ATCC 28783</strain>
    </source>
</reference>
<feature type="compositionally biased region" description="Polar residues" evidence="1">
    <location>
        <begin position="438"/>
        <end position="447"/>
    </location>
</feature>
<feature type="compositionally biased region" description="Pro residues" evidence="1">
    <location>
        <begin position="817"/>
        <end position="827"/>
    </location>
</feature>
<accession>A0A4Q1BW86</accession>
<feature type="compositionally biased region" description="Basic and acidic residues" evidence="1">
    <location>
        <begin position="339"/>
        <end position="348"/>
    </location>
</feature>
<dbReference type="VEuPathDB" id="FungiDB:TREMEDRAFT_18378"/>
<evidence type="ECO:0000259" key="2">
    <source>
        <dbReference type="PROSITE" id="PS50882"/>
    </source>
</evidence>
<dbReference type="GO" id="GO:0005737">
    <property type="term" value="C:cytoplasm"/>
    <property type="evidence" value="ECO:0007669"/>
    <property type="project" value="TreeGrafter"/>
</dbReference>
<feature type="domain" description="YTH" evidence="2">
    <location>
        <begin position="611"/>
        <end position="746"/>
    </location>
</feature>
<feature type="region of interest" description="Disordered" evidence="1">
    <location>
        <begin position="775"/>
        <end position="827"/>
    </location>
</feature>
<dbReference type="PROSITE" id="PS50882">
    <property type="entry name" value="YTH"/>
    <property type="match status" value="1"/>
</dbReference>
<feature type="compositionally biased region" description="Polar residues" evidence="1">
    <location>
        <begin position="46"/>
        <end position="57"/>
    </location>
</feature>
<name>A0A4Q1BW86_TREME</name>
<feature type="compositionally biased region" description="Low complexity" evidence="1">
    <location>
        <begin position="243"/>
        <end position="254"/>
    </location>
</feature>
<feature type="compositionally biased region" description="Polar residues" evidence="1">
    <location>
        <begin position="264"/>
        <end position="274"/>
    </location>
</feature>
<feature type="compositionally biased region" description="Polar residues" evidence="1">
    <location>
        <begin position="776"/>
        <end position="810"/>
    </location>
</feature>
<dbReference type="Gene3D" id="3.10.590.10">
    <property type="entry name" value="ph1033 like domains"/>
    <property type="match status" value="1"/>
</dbReference>
<dbReference type="InParanoid" id="A0A4Q1BW86"/>
<dbReference type="EMBL" id="SDIL01000002">
    <property type="protein sequence ID" value="RXK42434.1"/>
    <property type="molecule type" value="Genomic_DNA"/>
</dbReference>
<dbReference type="AlphaFoldDB" id="A0A4Q1BW86"/>
<dbReference type="GO" id="GO:1990247">
    <property type="term" value="F:N6-methyladenosine-containing RNA reader activity"/>
    <property type="evidence" value="ECO:0007669"/>
    <property type="project" value="TreeGrafter"/>
</dbReference>
<dbReference type="STRING" id="5217.A0A4Q1BW86"/>
<evidence type="ECO:0000313" key="4">
    <source>
        <dbReference type="Proteomes" id="UP000289152"/>
    </source>
</evidence>
<dbReference type="PANTHER" id="PTHR12357">
    <property type="entry name" value="YTH YT521-B HOMOLOGY DOMAIN-CONTAINING"/>
    <property type="match status" value="1"/>
</dbReference>
<dbReference type="InterPro" id="IPR007275">
    <property type="entry name" value="YTH_domain"/>
</dbReference>
<dbReference type="InterPro" id="IPR045168">
    <property type="entry name" value="YTH_prot"/>
</dbReference>
<organism evidence="3 4">
    <name type="scientific">Tremella mesenterica</name>
    <name type="common">Jelly fungus</name>
    <dbReference type="NCBI Taxonomy" id="5217"/>
    <lineage>
        <taxon>Eukaryota</taxon>
        <taxon>Fungi</taxon>
        <taxon>Dikarya</taxon>
        <taxon>Basidiomycota</taxon>
        <taxon>Agaricomycotina</taxon>
        <taxon>Tremellomycetes</taxon>
        <taxon>Tremellales</taxon>
        <taxon>Tremellaceae</taxon>
        <taxon>Tremella</taxon>
    </lineage>
</organism>
<feature type="compositionally biased region" description="Low complexity" evidence="1">
    <location>
        <begin position="58"/>
        <end position="70"/>
    </location>
</feature>
<feature type="compositionally biased region" description="Polar residues" evidence="1">
    <location>
        <begin position="223"/>
        <end position="235"/>
    </location>
</feature>
<feature type="region of interest" description="Disordered" evidence="1">
    <location>
        <begin position="1"/>
        <end position="198"/>
    </location>
</feature>
<sequence length="827" mass="90490">MTSAIPIRQPRGPSNNSFGSPAAAAVIISGDTSLGPPTADVDSLRRSNTFNSPRHQTSASISSTPAASSAFHGNKTRGGPNRFRSGSLTNTNANLGNDGGVVRRKSGREVHQEEVLVEEGPTDNQDVMKNAQWGKGGLSRQRSLPNRKGYKPPSMSSMPPPPLPDKVIHEPGPPPRPPRRIYASGDESIPSPPTTAVHNVSHSLSSLAMFGRSNILHHEETVATSAGLSRTQSLRAQAKHPESGPLGRSSSLRSTGEMHYKPSVTVSSPTESNNPQQALSSPTPPPASSTAALPPFPLPLPDNTSLEPGADVKRHQSLTQGYGRVRERLERSPALLTLEQRDEIRKQNDQSSNNVPTHARRISEAPEEEPPLSPLDNGVWSRSTISPADGGWSRQQQMQDAFEAMQLGRRMMGGDLPPQTKDDRGHGSGVIQEILANPLNTQQNQNGRPRAGSEEPSWVSTLVGGPERRSPLPPQQSQQGFANLPWAEREALLRSQGMNQRWDPNNNSNFIPQHMYLSPQSQQIISNPYIKPGQLPNLTLSIPGVPYSQSQPLHHLQPLQPIPANFQPGAYPYATPPPTAMVTSAQDQAVIELAKSKGLNPATFDCRPTQARFFVIKSYTEEDVQKSLKHEIWSSTMLGNRRLNLAFGESAKHMPIYLFFSVNGSRHFCGVAQMVSPVDENQTSTVWAQDKWKGIFKVKWIFVRDVPTAALRHIRLMNTPEKKPITNSRDTQELHYEAGCEVLQIFLDYQTRSKTSLLQDFAYYEQLAANKAIGQPSPSHIPQQTLLPPLQMSSPASSAQSYIPSPSPQFAQGGQVPPVPPIPSRFR</sequence>
<dbReference type="PANTHER" id="PTHR12357:SF89">
    <property type="entry name" value="YTH DOMAIN-CONTAINING FAMILY PROTEIN"/>
    <property type="match status" value="1"/>
</dbReference>
<keyword evidence="4" id="KW-1185">Reference proteome</keyword>